<evidence type="ECO:0000256" key="3">
    <source>
        <dbReference type="ARBA" id="ARBA00022692"/>
    </source>
</evidence>
<gene>
    <name evidence="8" type="ORF">ACFSE1_02745</name>
</gene>
<evidence type="ECO:0000259" key="7">
    <source>
        <dbReference type="PROSITE" id="PS50928"/>
    </source>
</evidence>
<dbReference type="PANTHER" id="PTHR30177:SF30">
    <property type="entry name" value="GLYCINE BETAINE UPTAKE SYSTEM PERMEASE PROTEIN YEHY"/>
    <property type="match status" value="1"/>
</dbReference>
<dbReference type="SUPFAM" id="SSF161098">
    <property type="entry name" value="MetI-like"/>
    <property type="match status" value="1"/>
</dbReference>
<feature type="transmembrane region" description="Helical" evidence="6">
    <location>
        <begin position="352"/>
        <end position="371"/>
    </location>
</feature>
<dbReference type="InterPro" id="IPR035906">
    <property type="entry name" value="MetI-like_sf"/>
</dbReference>
<feature type="transmembrane region" description="Helical" evidence="6">
    <location>
        <begin position="7"/>
        <end position="25"/>
    </location>
</feature>
<comment type="caution">
    <text evidence="8">The sequence shown here is derived from an EMBL/GenBank/DDBJ whole genome shotgun (WGS) entry which is preliminary data.</text>
</comment>
<feature type="domain" description="ABC transmembrane type-1" evidence="7">
    <location>
        <begin position="176"/>
        <end position="371"/>
    </location>
</feature>
<dbReference type="PROSITE" id="PS50928">
    <property type="entry name" value="ABC_TM1"/>
    <property type="match status" value="1"/>
</dbReference>
<keyword evidence="3 6" id="KW-0812">Transmembrane</keyword>
<feature type="transmembrane region" description="Helical" evidence="6">
    <location>
        <begin position="325"/>
        <end position="345"/>
    </location>
</feature>
<keyword evidence="5 6" id="KW-0472">Membrane</keyword>
<dbReference type="PANTHER" id="PTHR30177">
    <property type="entry name" value="GLYCINE BETAINE/L-PROLINE TRANSPORT SYSTEM PERMEASE PROTEIN PROW"/>
    <property type="match status" value="1"/>
</dbReference>
<feature type="transmembrane region" description="Helical" evidence="6">
    <location>
        <begin position="134"/>
        <end position="156"/>
    </location>
</feature>
<evidence type="ECO:0000256" key="1">
    <source>
        <dbReference type="ARBA" id="ARBA00004651"/>
    </source>
</evidence>
<evidence type="ECO:0000256" key="6">
    <source>
        <dbReference type="RuleBase" id="RU363032"/>
    </source>
</evidence>
<dbReference type="CDD" id="cd06261">
    <property type="entry name" value="TM_PBP2"/>
    <property type="match status" value="1"/>
</dbReference>
<evidence type="ECO:0000313" key="9">
    <source>
        <dbReference type="Proteomes" id="UP001597322"/>
    </source>
</evidence>
<dbReference type="InterPro" id="IPR051204">
    <property type="entry name" value="ABC_transp_perm/SBD"/>
</dbReference>
<sequence length="387" mass="40396">MGSRLDKLGFLIAILNLLGMAYLPLVVLKPNRIVQGQALPLWEAVATPVAGLTIAAVLVASLVVMVKLRLSVRLAFALLAVVVLMFAAGLSATHLVAPGNGFARISLASGFWVLLFANTLTILDALAKIQLPPLWRLVLLAAFLAVCGLFFVSGGWSQLSILKEYASRSDVFWREVSRHVLLAAGSLMAALLIGLPLGLVCHRVPQLQRLCLALLNTVQTIPSMALFGLLIAPMGWLAVHMPGASDLGIRGIGAAPAFVALVLYSLLPVVANTVSGLDNVSAVTVDAARGLGMSRQQLLWRIEVPLAMPAILTAIRIVLVQNIGMATIAALIGGGGLGVFVFQGIGQTAMDLVLLGALPTVVLALCAAVAMDALVDGARGPGRKAAR</sequence>
<keyword evidence="9" id="KW-1185">Reference proteome</keyword>
<feature type="transmembrane region" description="Helical" evidence="6">
    <location>
        <begin position="298"/>
        <end position="319"/>
    </location>
</feature>
<feature type="transmembrane region" description="Helical" evidence="6">
    <location>
        <begin position="212"/>
        <end position="235"/>
    </location>
</feature>
<dbReference type="Proteomes" id="UP001597322">
    <property type="component" value="Unassembled WGS sequence"/>
</dbReference>
<evidence type="ECO:0000256" key="5">
    <source>
        <dbReference type="ARBA" id="ARBA00023136"/>
    </source>
</evidence>
<dbReference type="Pfam" id="PF00528">
    <property type="entry name" value="BPD_transp_1"/>
    <property type="match status" value="1"/>
</dbReference>
<keyword evidence="4 6" id="KW-1133">Transmembrane helix</keyword>
<comment type="similarity">
    <text evidence="6">Belongs to the binding-protein-dependent transport system permease family.</text>
</comment>
<reference evidence="9" key="1">
    <citation type="journal article" date="2019" name="Int. J. Syst. Evol. Microbiol.">
        <title>The Global Catalogue of Microorganisms (GCM) 10K type strain sequencing project: providing services to taxonomists for standard genome sequencing and annotation.</title>
        <authorList>
            <consortium name="The Broad Institute Genomics Platform"/>
            <consortium name="The Broad Institute Genome Sequencing Center for Infectious Disease"/>
            <person name="Wu L."/>
            <person name="Ma J."/>
        </authorList>
    </citation>
    <scope>NUCLEOTIDE SEQUENCE [LARGE SCALE GENOMIC DNA]</scope>
    <source>
        <strain evidence="9">CG52</strain>
    </source>
</reference>
<feature type="transmembrane region" description="Helical" evidence="6">
    <location>
        <begin position="176"/>
        <end position="200"/>
    </location>
</feature>
<proteinExistence type="inferred from homology"/>
<feature type="transmembrane region" description="Helical" evidence="6">
    <location>
        <begin position="45"/>
        <end position="64"/>
    </location>
</feature>
<dbReference type="EMBL" id="JBHUEQ010000003">
    <property type="protein sequence ID" value="MFD1744370.1"/>
    <property type="molecule type" value="Genomic_DNA"/>
</dbReference>
<dbReference type="Gene3D" id="1.10.3720.10">
    <property type="entry name" value="MetI-like"/>
    <property type="match status" value="1"/>
</dbReference>
<feature type="transmembrane region" description="Helical" evidence="6">
    <location>
        <begin position="76"/>
        <end position="97"/>
    </location>
</feature>
<keyword evidence="2 6" id="KW-0813">Transport</keyword>
<organism evidence="8 9">
    <name type="scientific">Rhizobium helianthi</name>
    <dbReference type="NCBI Taxonomy" id="1132695"/>
    <lineage>
        <taxon>Bacteria</taxon>
        <taxon>Pseudomonadati</taxon>
        <taxon>Pseudomonadota</taxon>
        <taxon>Alphaproteobacteria</taxon>
        <taxon>Hyphomicrobiales</taxon>
        <taxon>Rhizobiaceae</taxon>
        <taxon>Rhizobium/Agrobacterium group</taxon>
        <taxon>Rhizobium</taxon>
    </lineage>
</organism>
<feature type="transmembrane region" description="Helical" evidence="6">
    <location>
        <begin position="247"/>
        <end position="267"/>
    </location>
</feature>
<evidence type="ECO:0000256" key="4">
    <source>
        <dbReference type="ARBA" id="ARBA00022989"/>
    </source>
</evidence>
<dbReference type="RefSeq" id="WP_377396581.1">
    <property type="nucleotide sequence ID" value="NZ_JBHUEQ010000003.1"/>
</dbReference>
<accession>A0ABW4LZ96</accession>
<name>A0ABW4LZ96_9HYPH</name>
<feature type="transmembrane region" description="Helical" evidence="6">
    <location>
        <begin position="109"/>
        <end position="127"/>
    </location>
</feature>
<evidence type="ECO:0000256" key="2">
    <source>
        <dbReference type="ARBA" id="ARBA00022448"/>
    </source>
</evidence>
<dbReference type="InterPro" id="IPR000515">
    <property type="entry name" value="MetI-like"/>
</dbReference>
<protein>
    <submittedName>
        <fullName evidence="8">ABC transporter permease</fullName>
    </submittedName>
</protein>
<evidence type="ECO:0000313" key="8">
    <source>
        <dbReference type="EMBL" id="MFD1744370.1"/>
    </source>
</evidence>
<comment type="subcellular location">
    <subcellularLocation>
        <location evidence="1 6">Cell membrane</location>
        <topology evidence="1 6">Multi-pass membrane protein</topology>
    </subcellularLocation>
</comment>